<dbReference type="EMBL" id="MUYU01000018">
    <property type="protein sequence ID" value="OOS23229.1"/>
    <property type="molecule type" value="Genomic_DNA"/>
</dbReference>
<feature type="transmembrane region" description="Helical" evidence="1">
    <location>
        <begin position="6"/>
        <end position="25"/>
    </location>
</feature>
<dbReference type="STRING" id="470453.B0680_07860"/>
<evidence type="ECO:0000313" key="2">
    <source>
        <dbReference type="EMBL" id="OOS23229.1"/>
    </source>
</evidence>
<keyword evidence="3" id="KW-1185">Reference proteome</keyword>
<dbReference type="AlphaFoldDB" id="A0A1T0CLU1"/>
<keyword evidence="1" id="KW-0472">Membrane</keyword>
<accession>A0A1T0CLU1</accession>
<evidence type="ECO:0000256" key="1">
    <source>
        <dbReference type="SAM" id="Phobius"/>
    </source>
</evidence>
<gene>
    <name evidence="2" type="ORF">B0680_07860</name>
</gene>
<reference evidence="2 3" key="1">
    <citation type="submission" date="2017-02" db="EMBL/GenBank/DDBJ databases">
        <title>Draft genome sequence of Moraxella pluranimalium CCUG 54913T type strain.</title>
        <authorList>
            <person name="Salva-Serra F."/>
            <person name="Engstrom-Jakobsson H."/>
            <person name="Thorell K."/>
            <person name="Jaen-Luchoro D."/>
            <person name="Gonzales-Siles L."/>
            <person name="Karlsson R."/>
            <person name="Yazdan S."/>
            <person name="Boulund F."/>
            <person name="Johnning A."/>
            <person name="Engstrand L."/>
            <person name="Kristiansson E."/>
            <person name="Moore E."/>
        </authorList>
    </citation>
    <scope>NUCLEOTIDE SEQUENCE [LARGE SCALE GENOMIC DNA]</scope>
    <source>
        <strain evidence="2 3">CCUG 54913</strain>
    </source>
</reference>
<evidence type="ECO:0000313" key="3">
    <source>
        <dbReference type="Proteomes" id="UP000189800"/>
    </source>
</evidence>
<keyword evidence="1" id="KW-1133">Transmembrane helix</keyword>
<feature type="transmembrane region" description="Helical" evidence="1">
    <location>
        <begin position="182"/>
        <end position="205"/>
    </location>
</feature>
<proteinExistence type="predicted"/>
<dbReference type="RefSeq" id="WP_078254552.1">
    <property type="nucleotide sequence ID" value="NZ_MUYU01000018.1"/>
</dbReference>
<dbReference type="OrthoDB" id="9127558at2"/>
<comment type="caution">
    <text evidence="2">The sequence shown here is derived from an EMBL/GenBank/DDBJ whole genome shotgun (WGS) entry which is preliminary data.</text>
</comment>
<organism evidence="2 3">
    <name type="scientific">Moraxella pluranimalium</name>
    <dbReference type="NCBI Taxonomy" id="470453"/>
    <lineage>
        <taxon>Bacteria</taxon>
        <taxon>Pseudomonadati</taxon>
        <taxon>Pseudomonadota</taxon>
        <taxon>Gammaproteobacteria</taxon>
        <taxon>Moraxellales</taxon>
        <taxon>Moraxellaceae</taxon>
        <taxon>Moraxella</taxon>
    </lineage>
</organism>
<dbReference type="Proteomes" id="UP000189800">
    <property type="component" value="Unassembled WGS sequence"/>
</dbReference>
<keyword evidence="1" id="KW-0812">Transmembrane</keyword>
<evidence type="ECO:0008006" key="4">
    <source>
        <dbReference type="Google" id="ProtNLM"/>
    </source>
</evidence>
<name>A0A1T0CLU1_9GAMM</name>
<protein>
    <recommendedName>
        <fullName evidence="4">DUF4760 domain-containing protein</fullName>
    </recommendedName>
</protein>
<sequence>METLTFVGGLITGAFAIYQVFLGYFNKNISEERIKWRERIREISTELVGLVHKAERGDDDKNRCQVLIAELQSRLNPFDENDWKLLEFAERMFGSNESEFSREIAVKQFKCAVSILLKHDWERSKREAGLSYHLDIGRAVNRIEMTSGIYCHRYLLDFSKKKEYVYTKPSLSEFLWQLVKRYWWLVLVLLLICFFQTNDVCMIMTSKLNS</sequence>